<sequence length="146" mass="14986">RAAAAAADVEAVAPRRGRGGGGLHGEEVALEAEGVGALEEEIVSRADVVRACRGDLRRRGGGVGGGVGWLRDGVEEEEVVEAGAHAAGGAERGGDRGRERDGGAAERARGVRAEPDVDAVRVERVRAERQRAELVAVGELEQAHGA</sequence>
<reference evidence="2 3" key="2">
    <citation type="journal article" date="2013" name="Plant Cell Physiol.">
        <title>Rice Annotation Project Database (RAP-DB): an integrative and interactive database for rice genomics.</title>
        <authorList>
            <person name="Sakai H."/>
            <person name="Lee S.S."/>
            <person name="Tanaka T."/>
            <person name="Numa H."/>
            <person name="Kim J."/>
            <person name="Kawahara Y."/>
            <person name="Wakimoto H."/>
            <person name="Yang C.C."/>
            <person name="Iwamoto M."/>
            <person name="Abe T."/>
            <person name="Yamada Y."/>
            <person name="Muto A."/>
            <person name="Inokuchi H."/>
            <person name="Ikemura T."/>
            <person name="Matsumoto T."/>
            <person name="Sasaki T."/>
            <person name="Itoh T."/>
        </authorList>
    </citation>
    <scope>NUCLEOTIDE SEQUENCE [LARGE SCALE GENOMIC DNA]</scope>
    <source>
        <strain evidence="3">cv. Nipponbare</strain>
    </source>
</reference>
<feature type="region of interest" description="Disordered" evidence="1">
    <location>
        <begin position="1"/>
        <end position="25"/>
    </location>
</feature>
<dbReference type="AlphaFoldDB" id="A0A0N7KUB1"/>
<protein>
    <submittedName>
        <fullName evidence="2">Os12g0596201 protein</fullName>
    </submittedName>
</protein>
<reference evidence="2 3" key="3">
    <citation type="journal article" date="2013" name="Rice">
        <title>Improvement of the Oryza sativa Nipponbare reference genome using next generation sequence and optical map data.</title>
        <authorList>
            <person name="Kawahara Y."/>
            <person name="de la Bastide M."/>
            <person name="Hamilton J.P."/>
            <person name="Kanamori H."/>
            <person name="McCombie W.R."/>
            <person name="Ouyang S."/>
            <person name="Schwartz D.C."/>
            <person name="Tanaka T."/>
            <person name="Wu J."/>
            <person name="Zhou S."/>
            <person name="Childs K.L."/>
            <person name="Davidson R.M."/>
            <person name="Lin H."/>
            <person name="Quesada-Ocampo L."/>
            <person name="Vaillancourt B."/>
            <person name="Sakai H."/>
            <person name="Lee S.S."/>
            <person name="Kim J."/>
            <person name="Numa H."/>
            <person name="Itoh T."/>
            <person name="Buell C.R."/>
            <person name="Matsumoto T."/>
        </authorList>
    </citation>
    <scope>NUCLEOTIDE SEQUENCE [LARGE SCALE GENOMIC DNA]</scope>
    <source>
        <strain evidence="3">cv. Nipponbare</strain>
    </source>
</reference>
<dbReference type="Gramene" id="Os12t0596201-00">
    <property type="protein sequence ID" value="Os12t0596201-00"/>
    <property type="gene ID" value="Os12g0596201"/>
</dbReference>
<dbReference type="EMBL" id="AP014968">
    <property type="protein sequence ID" value="BAT17922.1"/>
    <property type="molecule type" value="Genomic_DNA"/>
</dbReference>
<name>A0A0N7KUB1_ORYSJ</name>
<dbReference type="Proteomes" id="UP000059680">
    <property type="component" value="Chromosome 12"/>
</dbReference>
<keyword evidence="3" id="KW-1185">Reference proteome</keyword>
<reference evidence="3" key="1">
    <citation type="journal article" date="2005" name="Nature">
        <title>The map-based sequence of the rice genome.</title>
        <authorList>
            <consortium name="International rice genome sequencing project (IRGSP)"/>
            <person name="Matsumoto T."/>
            <person name="Wu J."/>
            <person name="Kanamori H."/>
            <person name="Katayose Y."/>
            <person name="Fujisawa M."/>
            <person name="Namiki N."/>
            <person name="Mizuno H."/>
            <person name="Yamamoto K."/>
            <person name="Antonio B.A."/>
            <person name="Baba T."/>
            <person name="Sakata K."/>
            <person name="Nagamura Y."/>
            <person name="Aoki H."/>
            <person name="Arikawa K."/>
            <person name="Arita K."/>
            <person name="Bito T."/>
            <person name="Chiden Y."/>
            <person name="Fujitsuka N."/>
            <person name="Fukunaka R."/>
            <person name="Hamada M."/>
            <person name="Harada C."/>
            <person name="Hayashi A."/>
            <person name="Hijishita S."/>
            <person name="Honda M."/>
            <person name="Hosokawa S."/>
            <person name="Ichikawa Y."/>
            <person name="Idonuma A."/>
            <person name="Iijima M."/>
            <person name="Ikeda M."/>
            <person name="Ikeno M."/>
            <person name="Ito K."/>
            <person name="Ito S."/>
            <person name="Ito T."/>
            <person name="Ito Y."/>
            <person name="Ito Y."/>
            <person name="Iwabuchi A."/>
            <person name="Kamiya K."/>
            <person name="Karasawa W."/>
            <person name="Kurita K."/>
            <person name="Katagiri S."/>
            <person name="Kikuta A."/>
            <person name="Kobayashi H."/>
            <person name="Kobayashi N."/>
            <person name="Machita K."/>
            <person name="Maehara T."/>
            <person name="Masukawa M."/>
            <person name="Mizubayashi T."/>
            <person name="Mukai Y."/>
            <person name="Nagasaki H."/>
            <person name="Nagata Y."/>
            <person name="Naito S."/>
            <person name="Nakashima M."/>
            <person name="Nakama Y."/>
            <person name="Nakamichi Y."/>
            <person name="Nakamura M."/>
            <person name="Meguro A."/>
            <person name="Negishi M."/>
            <person name="Ohta I."/>
            <person name="Ohta T."/>
            <person name="Okamoto M."/>
            <person name="Ono N."/>
            <person name="Saji S."/>
            <person name="Sakaguchi M."/>
            <person name="Sakai K."/>
            <person name="Shibata M."/>
            <person name="Shimokawa T."/>
            <person name="Song J."/>
            <person name="Takazaki Y."/>
            <person name="Terasawa K."/>
            <person name="Tsugane M."/>
            <person name="Tsuji K."/>
            <person name="Ueda S."/>
            <person name="Waki K."/>
            <person name="Yamagata H."/>
            <person name="Yamamoto M."/>
            <person name="Yamamoto S."/>
            <person name="Yamane H."/>
            <person name="Yoshiki S."/>
            <person name="Yoshihara R."/>
            <person name="Yukawa K."/>
            <person name="Zhong H."/>
            <person name="Yano M."/>
            <person name="Yuan Q."/>
            <person name="Ouyang S."/>
            <person name="Liu J."/>
            <person name="Jones K.M."/>
            <person name="Gansberger K."/>
            <person name="Moffat K."/>
            <person name="Hill J."/>
            <person name="Bera J."/>
            <person name="Fadrosh D."/>
            <person name="Jin S."/>
            <person name="Johri S."/>
            <person name="Kim M."/>
            <person name="Overton L."/>
            <person name="Reardon M."/>
            <person name="Tsitrin T."/>
            <person name="Vuong H."/>
            <person name="Weaver B."/>
            <person name="Ciecko A."/>
            <person name="Tallon L."/>
            <person name="Jackson J."/>
            <person name="Pai G."/>
            <person name="Aken S.V."/>
            <person name="Utterback T."/>
            <person name="Reidmuller S."/>
            <person name="Feldblyum T."/>
            <person name="Hsiao J."/>
            <person name="Zismann V."/>
            <person name="Iobst S."/>
            <person name="de Vazeille A.R."/>
            <person name="Buell C.R."/>
            <person name="Ying K."/>
            <person name="Li Y."/>
            <person name="Lu T."/>
            <person name="Huang Y."/>
            <person name="Zhao Q."/>
            <person name="Feng Q."/>
            <person name="Zhang L."/>
            <person name="Zhu J."/>
            <person name="Weng Q."/>
            <person name="Mu J."/>
            <person name="Lu Y."/>
            <person name="Fan D."/>
            <person name="Liu Y."/>
            <person name="Guan J."/>
            <person name="Zhang Y."/>
            <person name="Yu S."/>
            <person name="Liu X."/>
            <person name="Zhang Y."/>
            <person name="Hong G."/>
            <person name="Han B."/>
            <person name="Choisne N."/>
            <person name="Demange N."/>
            <person name="Orjeda G."/>
            <person name="Samain S."/>
            <person name="Cattolico L."/>
            <person name="Pelletier E."/>
            <person name="Couloux A."/>
            <person name="Segurens B."/>
            <person name="Wincker P."/>
            <person name="D'Hont A."/>
            <person name="Scarpelli C."/>
            <person name="Weissenbach J."/>
            <person name="Salanoubat M."/>
            <person name="Quetier F."/>
            <person name="Yu Y."/>
            <person name="Kim H.R."/>
            <person name="Rambo T."/>
            <person name="Currie J."/>
            <person name="Collura K."/>
            <person name="Luo M."/>
            <person name="Yang T."/>
            <person name="Ammiraju J.S.S."/>
            <person name="Engler F."/>
            <person name="Soderlund C."/>
            <person name="Wing R.A."/>
            <person name="Palmer L.E."/>
            <person name="de la Bastide M."/>
            <person name="Spiegel L."/>
            <person name="Nascimento L."/>
            <person name="Zutavern T."/>
            <person name="O'Shaughnessy A."/>
            <person name="Dike S."/>
            <person name="Dedhia N."/>
            <person name="Preston R."/>
            <person name="Balija V."/>
            <person name="McCombie W.R."/>
            <person name="Chow T."/>
            <person name="Chen H."/>
            <person name="Chung M."/>
            <person name="Chen C."/>
            <person name="Shaw J."/>
            <person name="Wu H."/>
            <person name="Hsiao K."/>
            <person name="Chao Y."/>
            <person name="Chu M."/>
            <person name="Cheng C."/>
            <person name="Hour A."/>
            <person name="Lee P."/>
            <person name="Lin S."/>
            <person name="Lin Y."/>
            <person name="Liou J."/>
            <person name="Liu S."/>
            <person name="Hsing Y."/>
            <person name="Raghuvanshi S."/>
            <person name="Mohanty A."/>
            <person name="Bharti A.K."/>
            <person name="Gaur A."/>
            <person name="Gupta V."/>
            <person name="Kumar D."/>
            <person name="Ravi V."/>
            <person name="Vij S."/>
            <person name="Kapur A."/>
            <person name="Khurana P."/>
            <person name="Khurana P."/>
            <person name="Khurana J.P."/>
            <person name="Tyagi A.K."/>
            <person name="Gaikwad K."/>
            <person name="Singh A."/>
            <person name="Dalal V."/>
            <person name="Srivastava S."/>
            <person name="Dixit A."/>
            <person name="Pal A.K."/>
            <person name="Ghazi I.A."/>
            <person name="Yadav M."/>
            <person name="Pandit A."/>
            <person name="Bhargava A."/>
            <person name="Sureshbabu K."/>
            <person name="Batra K."/>
            <person name="Sharma T.R."/>
            <person name="Mohapatra T."/>
            <person name="Singh N.K."/>
            <person name="Messing J."/>
            <person name="Nelson A.B."/>
            <person name="Fuks G."/>
            <person name="Kavchok S."/>
            <person name="Keizer G."/>
            <person name="Linton E."/>
            <person name="Llaca V."/>
            <person name="Song R."/>
            <person name="Tanyolac B."/>
            <person name="Young S."/>
            <person name="Ho-Il K."/>
            <person name="Hahn J.H."/>
            <person name="Sangsakoo G."/>
            <person name="Vanavichit A."/>
            <person name="de Mattos Luiz.A.T."/>
            <person name="Zimmer P.D."/>
            <person name="Malone G."/>
            <person name="Dellagostin O."/>
            <person name="de Oliveira A.C."/>
            <person name="Bevan M."/>
            <person name="Bancroft I."/>
            <person name="Minx P."/>
            <person name="Cordum H."/>
            <person name="Wilson R."/>
            <person name="Cheng Z."/>
            <person name="Jin W."/>
            <person name="Jiang J."/>
            <person name="Leong S.A."/>
            <person name="Iwama H."/>
            <person name="Gojobori T."/>
            <person name="Itoh T."/>
            <person name="Niimura Y."/>
            <person name="Fujii Y."/>
            <person name="Habara T."/>
            <person name="Sakai H."/>
            <person name="Sato Y."/>
            <person name="Wilson G."/>
            <person name="Kumar K."/>
            <person name="McCouch S."/>
            <person name="Juretic N."/>
            <person name="Hoen D."/>
            <person name="Wright S."/>
            <person name="Bruskiewich R."/>
            <person name="Bureau T."/>
            <person name="Miyao A."/>
            <person name="Hirochika H."/>
            <person name="Nishikawa T."/>
            <person name="Kadowaki K."/>
            <person name="Sugiura M."/>
            <person name="Burr B."/>
            <person name="Sasaki T."/>
        </authorList>
    </citation>
    <scope>NUCLEOTIDE SEQUENCE [LARGE SCALE GENOMIC DNA]</scope>
    <source>
        <strain evidence="3">cv. Nipponbare</strain>
    </source>
</reference>
<feature type="non-terminal residue" evidence="2">
    <location>
        <position position="1"/>
    </location>
</feature>
<evidence type="ECO:0000313" key="2">
    <source>
        <dbReference type="EMBL" id="BAT17922.1"/>
    </source>
</evidence>
<accession>A0A0N7KUB1</accession>
<evidence type="ECO:0000256" key="1">
    <source>
        <dbReference type="SAM" id="MobiDB-lite"/>
    </source>
</evidence>
<dbReference type="InParanoid" id="A0A0N7KUB1"/>
<dbReference type="PaxDb" id="39947-A0A0N7KUB1"/>
<feature type="compositionally biased region" description="Low complexity" evidence="1">
    <location>
        <begin position="1"/>
        <end position="14"/>
    </location>
</feature>
<feature type="region of interest" description="Disordered" evidence="1">
    <location>
        <begin position="82"/>
        <end position="113"/>
    </location>
</feature>
<feature type="compositionally biased region" description="Basic and acidic residues" evidence="1">
    <location>
        <begin position="92"/>
        <end position="113"/>
    </location>
</feature>
<proteinExistence type="predicted"/>
<organism evidence="2 3">
    <name type="scientific">Oryza sativa subsp. japonica</name>
    <name type="common">Rice</name>
    <dbReference type="NCBI Taxonomy" id="39947"/>
    <lineage>
        <taxon>Eukaryota</taxon>
        <taxon>Viridiplantae</taxon>
        <taxon>Streptophyta</taxon>
        <taxon>Embryophyta</taxon>
        <taxon>Tracheophyta</taxon>
        <taxon>Spermatophyta</taxon>
        <taxon>Magnoliopsida</taxon>
        <taxon>Liliopsida</taxon>
        <taxon>Poales</taxon>
        <taxon>Poaceae</taxon>
        <taxon>BOP clade</taxon>
        <taxon>Oryzoideae</taxon>
        <taxon>Oryzeae</taxon>
        <taxon>Oryzinae</taxon>
        <taxon>Oryza</taxon>
        <taxon>Oryza sativa</taxon>
    </lineage>
</organism>
<evidence type="ECO:0000313" key="3">
    <source>
        <dbReference type="Proteomes" id="UP000059680"/>
    </source>
</evidence>
<gene>
    <name evidence="2" type="ordered locus">Os12g0596201</name>
    <name evidence="2" type="ORF">OSNPB_120596201</name>
</gene>
<feature type="non-terminal residue" evidence="2">
    <location>
        <position position="146"/>
    </location>
</feature>